<dbReference type="EMBL" id="BKCP01005960">
    <property type="protein sequence ID" value="GER40646.1"/>
    <property type="molecule type" value="Genomic_DNA"/>
</dbReference>
<evidence type="ECO:0000259" key="2">
    <source>
        <dbReference type="Pfam" id="PF03101"/>
    </source>
</evidence>
<dbReference type="PANTHER" id="PTHR46328:SF7">
    <property type="entry name" value="FAR-RED IMPAIRED RESPONSIVE (FAR1) FAMILY PROTEIN"/>
    <property type="match status" value="1"/>
</dbReference>
<comment type="caution">
    <text evidence="3">The sequence shown here is derived from an EMBL/GenBank/DDBJ whole genome shotgun (WGS) entry which is preliminary data.</text>
</comment>
<organism evidence="3 4">
    <name type="scientific">Striga asiatica</name>
    <name type="common">Asiatic witchweed</name>
    <name type="synonym">Buchnera asiatica</name>
    <dbReference type="NCBI Taxonomy" id="4170"/>
    <lineage>
        <taxon>Eukaryota</taxon>
        <taxon>Viridiplantae</taxon>
        <taxon>Streptophyta</taxon>
        <taxon>Embryophyta</taxon>
        <taxon>Tracheophyta</taxon>
        <taxon>Spermatophyta</taxon>
        <taxon>Magnoliopsida</taxon>
        <taxon>eudicotyledons</taxon>
        <taxon>Gunneridae</taxon>
        <taxon>Pentapetalae</taxon>
        <taxon>asterids</taxon>
        <taxon>lamiids</taxon>
        <taxon>Lamiales</taxon>
        <taxon>Orobanchaceae</taxon>
        <taxon>Buchnereae</taxon>
        <taxon>Striga</taxon>
    </lineage>
</organism>
<gene>
    <name evidence="3" type="ORF">STAS_17326</name>
</gene>
<dbReference type="Proteomes" id="UP000325081">
    <property type="component" value="Unassembled WGS sequence"/>
</dbReference>
<accession>A0A5A7Q6S9</accession>
<evidence type="ECO:0000313" key="4">
    <source>
        <dbReference type="Proteomes" id="UP000325081"/>
    </source>
</evidence>
<evidence type="ECO:0000313" key="3">
    <source>
        <dbReference type="EMBL" id="GER40646.1"/>
    </source>
</evidence>
<keyword evidence="4" id="KW-1185">Reference proteome</keyword>
<dbReference type="Pfam" id="PF03101">
    <property type="entry name" value="FAR1"/>
    <property type="match status" value="1"/>
</dbReference>
<reference evidence="4" key="1">
    <citation type="journal article" date="2019" name="Curr. Biol.">
        <title>Genome Sequence of Striga asiatica Provides Insight into the Evolution of Plant Parasitism.</title>
        <authorList>
            <person name="Yoshida S."/>
            <person name="Kim S."/>
            <person name="Wafula E.K."/>
            <person name="Tanskanen J."/>
            <person name="Kim Y.M."/>
            <person name="Honaas L."/>
            <person name="Yang Z."/>
            <person name="Spallek T."/>
            <person name="Conn C.E."/>
            <person name="Ichihashi Y."/>
            <person name="Cheong K."/>
            <person name="Cui S."/>
            <person name="Der J.P."/>
            <person name="Gundlach H."/>
            <person name="Jiao Y."/>
            <person name="Hori C."/>
            <person name="Ishida J.K."/>
            <person name="Kasahara H."/>
            <person name="Kiba T."/>
            <person name="Kim M.S."/>
            <person name="Koo N."/>
            <person name="Laohavisit A."/>
            <person name="Lee Y.H."/>
            <person name="Lumba S."/>
            <person name="McCourt P."/>
            <person name="Mortimer J.C."/>
            <person name="Mutuku J.M."/>
            <person name="Nomura T."/>
            <person name="Sasaki-Sekimoto Y."/>
            <person name="Seto Y."/>
            <person name="Wang Y."/>
            <person name="Wakatake T."/>
            <person name="Sakakibara H."/>
            <person name="Demura T."/>
            <person name="Yamaguchi S."/>
            <person name="Yoneyama K."/>
            <person name="Manabe R.I."/>
            <person name="Nelson D.C."/>
            <person name="Schulman A.H."/>
            <person name="Timko M.P."/>
            <person name="dePamphilis C.W."/>
            <person name="Choi D."/>
            <person name="Shirasu K."/>
        </authorList>
    </citation>
    <scope>NUCLEOTIDE SEQUENCE [LARGE SCALE GENOMIC DNA]</scope>
    <source>
        <strain evidence="4">cv. UVA1</strain>
    </source>
</reference>
<feature type="coiled-coil region" evidence="1">
    <location>
        <begin position="159"/>
        <end position="186"/>
    </location>
</feature>
<dbReference type="InterPro" id="IPR004330">
    <property type="entry name" value="FAR1_DNA_bnd_dom"/>
</dbReference>
<name>A0A5A7Q6S9_STRAF</name>
<dbReference type="PANTHER" id="PTHR46328">
    <property type="entry name" value="FAR-RED IMPAIRED RESPONSIVE (FAR1) FAMILY PROTEIN-RELATED"/>
    <property type="match status" value="1"/>
</dbReference>
<sequence length="226" mass="25780">MYKNIMHIFHNMVILSSRHAVVERDEIDSEKCEQKSPDFENNSISKGKGDVFEPYVGMEFQTEDDVRKFYIDYATRVGFVVRVAQSTRPEKIEGGNITHCLVCNKQGISSSPKGKMGLEGKPRPGVREACDARILFKLEESGKWVVTGVFKDHDHALDLHEKDKKIHELKGELQRQEELFATHRERFISLVTDIEKQVDRHLSPKVLAIVENVKKVEVGAFVTSKA</sequence>
<dbReference type="AlphaFoldDB" id="A0A5A7Q6S9"/>
<proteinExistence type="predicted"/>
<dbReference type="OrthoDB" id="1886686at2759"/>
<feature type="domain" description="FAR1" evidence="2">
    <location>
        <begin position="68"/>
        <end position="157"/>
    </location>
</feature>
<keyword evidence="1" id="KW-0175">Coiled coil</keyword>
<evidence type="ECO:0000256" key="1">
    <source>
        <dbReference type="SAM" id="Coils"/>
    </source>
</evidence>
<protein>
    <submittedName>
        <fullName evidence="3">Protei far-red impaired response 1</fullName>
    </submittedName>
</protein>